<reference evidence="2" key="1">
    <citation type="journal article" date="2022" name="bioRxiv">
        <title>Sequencing and chromosome-scale assembly of the giantPleurodeles waltlgenome.</title>
        <authorList>
            <person name="Brown T."/>
            <person name="Elewa A."/>
            <person name="Iarovenko S."/>
            <person name="Subramanian E."/>
            <person name="Araus A.J."/>
            <person name="Petzold A."/>
            <person name="Susuki M."/>
            <person name="Suzuki K.-i.T."/>
            <person name="Hayashi T."/>
            <person name="Toyoda A."/>
            <person name="Oliveira C."/>
            <person name="Osipova E."/>
            <person name="Leigh N.D."/>
            <person name="Simon A."/>
            <person name="Yun M.H."/>
        </authorList>
    </citation>
    <scope>NUCLEOTIDE SEQUENCE</scope>
    <source>
        <strain evidence="2">20211129_DDA</strain>
        <tissue evidence="2">Liver</tissue>
    </source>
</reference>
<gene>
    <name evidence="2" type="ORF">NDU88_005466</name>
</gene>
<name>A0AAV7SLY5_PLEWA</name>
<dbReference type="AlphaFoldDB" id="A0AAV7SLY5"/>
<evidence type="ECO:0000313" key="2">
    <source>
        <dbReference type="EMBL" id="KAJ1165036.1"/>
    </source>
</evidence>
<evidence type="ECO:0000313" key="3">
    <source>
        <dbReference type="Proteomes" id="UP001066276"/>
    </source>
</evidence>
<sequence length="134" mass="13632">MSPLHLFLSRSPGVLWCAAPHGASGCYGAPSGADDPPWGLRPAESPSAPAHPGGTLLRSGRGIPAARAAPVLTQLSRSPDPVPRRFASPLESPAPAEGLAAGSQVCRHDSDLRNRAQTGLRGSPAGPLGSPTQH</sequence>
<evidence type="ECO:0008006" key="4">
    <source>
        <dbReference type="Google" id="ProtNLM"/>
    </source>
</evidence>
<evidence type="ECO:0000256" key="1">
    <source>
        <dbReference type="SAM" id="MobiDB-lite"/>
    </source>
</evidence>
<dbReference type="EMBL" id="JANPWB010000008">
    <property type="protein sequence ID" value="KAJ1165036.1"/>
    <property type="molecule type" value="Genomic_DNA"/>
</dbReference>
<accession>A0AAV7SLY5</accession>
<protein>
    <recommendedName>
        <fullName evidence="4">Secreted protein</fullName>
    </recommendedName>
</protein>
<organism evidence="2 3">
    <name type="scientific">Pleurodeles waltl</name>
    <name type="common">Iberian ribbed newt</name>
    <dbReference type="NCBI Taxonomy" id="8319"/>
    <lineage>
        <taxon>Eukaryota</taxon>
        <taxon>Metazoa</taxon>
        <taxon>Chordata</taxon>
        <taxon>Craniata</taxon>
        <taxon>Vertebrata</taxon>
        <taxon>Euteleostomi</taxon>
        <taxon>Amphibia</taxon>
        <taxon>Batrachia</taxon>
        <taxon>Caudata</taxon>
        <taxon>Salamandroidea</taxon>
        <taxon>Salamandridae</taxon>
        <taxon>Pleurodelinae</taxon>
        <taxon>Pleurodeles</taxon>
    </lineage>
</organism>
<keyword evidence="3" id="KW-1185">Reference proteome</keyword>
<dbReference type="Proteomes" id="UP001066276">
    <property type="component" value="Chromosome 4_2"/>
</dbReference>
<feature type="region of interest" description="Disordered" evidence="1">
    <location>
        <begin position="31"/>
        <end position="134"/>
    </location>
</feature>
<proteinExistence type="predicted"/>
<comment type="caution">
    <text evidence="2">The sequence shown here is derived from an EMBL/GenBank/DDBJ whole genome shotgun (WGS) entry which is preliminary data.</text>
</comment>